<evidence type="ECO:0000256" key="9">
    <source>
        <dbReference type="ARBA" id="ARBA00022989"/>
    </source>
</evidence>
<keyword evidence="20" id="KW-1185">Reference proteome</keyword>
<dbReference type="SUPFAM" id="SSF57184">
    <property type="entry name" value="Growth factor receptor domain"/>
    <property type="match status" value="3"/>
</dbReference>
<dbReference type="EC" id="2.7.10.1" evidence="2"/>
<comment type="catalytic activity">
    <reaction evidence="14">
        <text>L-tyrosyl-[protein] + ATP = O-phospho-L-tyrosyl-[protein] + ADP + H(+)</text>
        <dbReference type="Rhea" id="RHEA:10596"/>
        <dbReference type="Rhea" id="RHEA-COMP:10136"/>
        <dbReference type="Rhea" id="RHEA-COMP:20101"/>
        <dbReference type="ChEBI" id="CHEBI:15378"/>
        <dbReference type="ChEBI" id="CHEBI:30616"/>
        <dbReference type="ChEBI" id="CHEBI:46858"/>
        <dbReference type="ChEBI" id="CHEBI:61978"/>
        <dbReference type="ChEBI" id="CHEBI:456216"/>
        <dbReference type="EC" id="2.7.10.1"/>
    </reaction>
</comment>
<comment type="caution">
    <text evidence="19">The sequence shown here is derived from an EMBL/GenBank/DDBJ whole genome shotgun (WGS) entry which is preliminary data.</text>
</comment>
<dbReference type="FunFam" id="1.10.510.10:FF:000027">
    <property type="entry name" value="Receptor protein-tyrosine kinase"/>
    <property type="match status" value="1"/>
</dbReference>
<evidence type="ECO:0000256" key="8">
    <source>
        <dbReference type="ARBA" id="ARBA00022840"/>
    </source>
</evidence>
<dbReference type="InterPro" id="IPR011009">
    <property type="entry name" value="Kinase-like_dom_sf"/>
</dbReference>
<evidence type="ECO:0000256" key="13">
    <source>
        <dbReference type="ARBA" id="ARBA00023180"/>
    </source>
</evidence>
<dbReference type="PROSITE" id="PS00109">
    <property type="entry name" value="PROTEIN_KINASE_TYR"/>
    <property type="match status" value="1"/>
</dbReference>
<evidence type="ECO:0000256" key="14">
    <source>
        <dbReference type="ARBA" id="ARBA00051243"/>
    </source>
</evidence>
<comment type="subcellular location">
    <subcellularLocation>
        <location evidence="1">Membrane</location>
        <topology evidence="1">Single-pass type I membrane protein</topology>
    </subcellularLocation>
</comment>
<evidence type="ECO:0000256" key="15">
    <source>
        <dbReference type="SAM" id="MobiDB-lite"/>
    </source>
</evidence>
<dbReference type="Gene3D" id="3.80.20.20">
    <property type="entry name" value="Receptor L-domain"/>
    <property type="match status" value="2"/>
</dbReference>
<dbReference type="Pfam" id="PF01030">
    <property type="entry name" value="Recep_L_domain"/>
    <property type="match status" value="2"/>
</dbReference>
<keyword evidence="13" id="KW-0325">Glycoprotein</keyword>
<reference evidence="19 20" key="1">
    <citation type="submission" date="2019-07" db="EMBL/GenBank/DDBJ databases">
        <title>Annotation for the trematode Paragonimus westermani.</title>
        <authorList>
            <person name="Choi Y.-J."/>
        </authorList>
    </citation>
    <scope>NUCLEOTIDE SEQUENCE [LARGE SCALE GENOMIC DNA]</scope>
    <source>
        <strain evidence="19">180907_Pwestermani</strain>
    </source>
</reference>
<dbReference type="InterPro" id="IPR008266">
    <property type="entry name" value="Tyr_kinase_AS"/>
</dbReference>
<dbReference type="Gene3D" id="2.10.220.10">
    <property type="entry name" value="Hormone Receptor, Insulin-like Growth Factor Receptor 1, Chain A, domain 2"/>
    <property type="match status" value="4"/>
</dbReference>
<evidence type="ECO:0000256" key="10">
    <source>
        <dbReference type="ARBA" id="ARBA00023136"/>
    </source>
</evidence>
<dbReference type="InterPro" id="IPR036941">
    <property type="entry name" value="Rcpt_L-dom_sf"/>
</dbReference>
<evidence type="ECO:0000256" key="2">
    <source>
        <dbReference type="ARBA" id="ARBA00011902"/>
    </source>
</evidence>
<evidence type="ECO:0000259" key="18">
    <source>
        <dbReference type="PROSITE" id="PS50011"/>
    </source>
</evidence>
<keyword evidence="6" id="KW-0547">Nucleotide-binding</keyword>
<evidence type="ECO:0000256" key="6">
    <source>
        <dbReference type="ARBA" id="ARBA00022741"/>
    </source>
</evidence>
<feature type="chain" id="PRO_5035947491" description="receptor protein-tyrosine kinase" evidence="17">
    <location>
        <begin position="23"/>
        <end position="1660"/>
    </location>
</feature>
<feature type="region of interest" description="Disordered" evidence="15">
    <location>
        <begin position="1357"/>
        <end position="1383"/>
    </location>
</feature>
<evidence type="ECO:0000256" key="5">
    <source>
        <dbReference type="ARBA" id="ARBA00022692"/>
    </source>
</evidence>
<dbReference type="InterPro" id="IPR006212">
    <property type="entry name" value="Furin_repeat"/>
</dbReference>
<keyword evidence="11" id="KW-0829">Tyrosine-protein kinase</keyword>
<feature type="transmembrane region" description="Helical" evidence="16">
    <location>
        <begin position="944"/>
        <end position="967"/>
    </location>
</feature>
<organism evidence="19 20">
    <name type="scientific">Paragonimus westermani</name>
    <dbReference type="NCBI Taxonomy" id="34504"/>
    <lineage>
        <taxon>Eukaryota</taxon>
        <taxon>Metazoa</taxon>
        <taxon>Spiralia</taxon>
        <taxon>Lophotrochozoa</taxon>
        <taxon>Platyhelminthes</taxon>
        <taxon>Trematoda</taxon>
        <taxon>Digenea</taxon>
        <taxon>Plagiorchiida</taxon>
        <taxon>Troglotremata</taxon>
        <taxon>Troglotrematidae</taxon>
        <taxon>Paragonimus</taxon>
    </lineage>
</organism>
<keyword evidence="9 16" id="KW-1133">Transmembrane helix</keyword>
<dbReference type="GO" id="GO:0009925">
    <property type="term" value="C:basal plasma membrane"/>
    <property type="evidence" value="ECO:0007669"/>
    <property type="project" value="TreeGrafter"/>
</dbReference>
<dbReference type="SMART" id="SM00261">
    <property type="entry name" value="FU"/>
    <property type="match status" value="6"/>
</dbReference>
<dbReference type="SUPFAM" id="SSF56112">
    <property type="entry name" value="Protein kinase-like (PK-like)"/>
    <property type="match status" value="1"/>
</dbReference>
<dbReference type="InterPro" id="IPR020635">
    <property type="entry name" value="Tyr_kinase_cat_dom"/>
</dbReference>
<dbReference type="SUPFAM" id="SSF52058">
    <property type="entry name" value="L domain-like"/>
    <property type="match status" value="2"/>
</dbReference>
<evidence type="ECO:0000313" key="20">
    <source>
        <dbReference type="Proteomes" id="UP000699462"/>
    </source>
</evidence>
<dbReference type="InterPro" id="IPR006211">
    <property type="entry name" value="Furin-like_Cys-rich_dom"/>
</dbReference>
<dbReference type="GO" id="GO:0008284">
    <property type="term" value="P:positive regulation of cell population proliferation"/>
    <property type="evidence" value="ECO:0007669"/>
    <property type="project" value="TreeGrafter"/>
</dbReference>
<feature type="domain" description="Protein kinase" evidence="18">
    <location>
        <begin position="1021"/>
        <end position="1318"/>
    </location>
</feature>
<keyword evidence="3" id="KW-0597">Phosphoprotein</keyword>
<sequence length="1660" mass="184927">MNTVSFYWAIFIVLNLFKYGSSEHDKFKACRVYLKDCGKTSLSGFPLKYFQQHYGKCKFILGNLVLCDLKRLDNGSDPDLSFLEDITEVSGYVYLSRNEVRTIPLKSLKVIRGVPSYRFDDVEGALVVTRNGRNSTYGLETIDLRSLVAIQNHNVVVKDNPLLCNFAATIHWTELFLNPAQQKYIPIRTSLSISQEGCNISKRNHSGQTAQTYQSCDGQCPMFDGQSYCWGPGSELCQKMLKCRNNPQKYCVDGPASDQYCDEECLGGCENSPGNCRACKNAENAGKCVNQCPPEFVVNPVDSRTIRNKDFRYNFHDICVQSCPAPFLKSKTYCVIECDYTRETPVNDTCQACPPEGCPEHCTQESIFGRRGFAILDSPALRKFKSCVHFTGMIYVSEESFRGSRNVTDPIRDLNLLWNLRKLRAIVGSIYMDLRGAPQELTNLTFFENLQSLVLESRGASSGTVLQILNGKNVEMLGFKQLTHIDGPVFLENMTKLCYLDALKKMTLYRDRNVSTSEQCARRNAFCHSECLPELGCWGPGANMCLHCCNLQAGTHCVSECTDQPGFYELPDESGAKPGALLHGTGDHGQPFCRTLPINVSQQDHLSDAMIRASKLPAKQCGRCHDECAETCYGPGAHECKGKCKHFQHGDRCVMDCPIDTFVDSETNRCLPCNSSCIPLKIRRCSGPGDYFGLGGCTACWTVIHDTSTNHFHCITNDCPFKHYTESHKTLEFVRKQNILITADSHIAASVQSEGGGMIRVCKPCHPFCSVCTANGTHESICHSCLHWWFRSECVESCPPTETYTVMSMDTDSVNANNIPGNVTEPDQAKRLSDDIQSTVTASPQTDKIQSRPSNRWYLASRDPSQRRCLLCHTECVQGCSGPGPDNCVKCRNFKIMINIEENKFICNSSCPDNQPRVFHGMCTTEAQYAELSGRSARDLRDRILIGISAAIIIVIVLVTIIMALCLKRRAETEKIREKLFSAYTNLLEPDKESVMKNQSGIREPNMGRLEMISISDLDVDYKATPLGTGAFGVVYRGVWRPSKAALLKHGCYGAHHFDVAVKVIQNDYPITPSLLNAETPPTNDTFKDPEEEARRAIARTNMEELLQEAKVMASVEHKHCLPLIGVCLTRERHCLVSMFLELGSLDRYVKEYRDELNSLTLLSWAEQIADGMSYLELRGIIHRDLAARNVLVQRRDLVQITDFGLAKMLERPDEHSVVVRAGRVPIRWLAIETLQDSIYSHKTDVWTYGVTLWEIFTYGRRPYEDVETKDIKDHVMKGGRLTQPEICTLDVYMVMVKCWMEDYESRPTFAELKRTFANFCKTPGRYLYIQGDEYAVHCHMSNYLGSTNLSSENHELHPLLSGRGAPDGSASPNANGSLFHGQRSGDLTANTIGYRNRHPCSFPTNSDLDCNQQSLNSDARHEPVDGGKEPNESHSLLPVRAVGHSIWPSRNRPFGLHGGHPVSPVVDTSSDSGHARPTALGGPGNKAPIAAREDSWLSEAPGSPPWRTARPPGVTAPLPNSKMHGDISGRLPTSDEVKQWSSTRGDSTRKPGELLDVSDYQLPPPCSPPSAGLDGYLEPKSGLLGPAPKQVNTTPVAVRPVLEDYLLPKSRQPPVNHLKSKDFGISNMEYFLQPYVTTDTPPTGSAAAETKDQTNRAVN</sequence>
<dbReference type="OrthoDB" id="6219513at2759"/>
<dbReference type="GO" id="GO:0007169">
    <property type="term" value="P:cell surface receptor protein tyrosine kinase signaling pathway"/>
    <property type="evidence" value="ECO:0007669"/>
    <property type="project" value="TreeGrafter"/>
</dbReference>
<evidence type="ECO:0000313" key="19">
    <source>
        <dbReference type="EMBL" id="KAF8570281.1"/>
    </source>
</evidence>
<dbReference type="PANTHER" id="PTHR24416:SF566">
    <property type="entry name" value="EPIDERMAL GROWTH FACTOR RECEPTOR"/>
    <property type="match status" value="1"/>
</dbReference>
<proteinExistence type="predicted"/>
<dbReference type="GO" id="GO:0043235">
    <property type="term" value="C:receptor complex"/>
    <property type="evidence" value="ECO:0007669"/>
    <property type="project" value="TreeGrafter"/>
</dbReference>
<dbReference type="Gene3D" id="1.10.510.10">
    <property type="entry name" value="Transferase(Phosphotransferase) domain 1"/>
    <property type="match status" value="1"/>
</dbReference>
<feature type="region of interest" description="Disordered" evidence="15">
    <location>
        <begin position="1640"/>
        <end position="1660"/>
    </location>
</feature>
<keyword evidence="8" id="KW-0067">ATP-binding</keyword>
<dbReference type="InterPro" id="IPR000719">
    <property type="entry name" value="Prot_kinase_dom"/>
</dbReference>
<evidence type="ECO:0000256" key="3">
    <source>
        <dbReference type="ARBA" id="ARBA00022553"/>
    </source>
</evidence>
<feature type="region of interest" description="Disordered" evidence="15">
    <location>
        <begin position="1467"/>
        <end position="1563"/>
    </location>
</feature>
<dbReference type="InterPro" id="IPR009030">
    <property type="entry name" value="Growth_fac_rcpt_cys_sf"/>
</dbReference>
<evidence type="ECO:0000256" key="11">
    <source>
        <dbReference type="ARBA" id="ARBA00023137"/>
    </source>
</evidence>
<dbReference type="SMART" id="SM00219">
    <property type="entry name" value="TyrKc"/>
    <property type="match status" value="1"/>
</dbReference>
<dbReference type="InterPro" id="IPR050122">
    <property type="entry name" value="RTK"/>
</dbReference>
<evidence type="ECO:0000256" key="17">
    <source>
        <dbReference type="SAM" id="SignalP"/>
    </source>
</evidence>
<dbReference type="PRINTS" id="PR00109">
    <property type="entry name" value="TYRKINASE"/>
</dbReference>
<evidence type="ECO:0000256" key="4">
    <source>
        <dbReference type="ARBA" id="ARBA00022679"/>
    </source>
</evidence>
<dbReference type="CDD" id="cd00064">
    <property type="entry name" value="FU"/>
    <property type="match status" value="4"/>
</dbReference>
<dbReference type="Pfam" id="PF07714">
    <property type="entry name" value="PK_Tyr_Ser-Thr"/>
    <property type="match status" value="1"/>
</dbReference>
<dbReference type="Proteomes" id="UP000699462">
    <property type="component" value="Unassembled WGS sequence"/>
</dbReference>
<dbReference type="GO" id="GO:0005524">
    <property type="term" value="F:ATP binding"/>
    <property type="evidence" value="ECO:0007669"/>
    <property type="project" value="UniProtKB-KW"/>
</dbReference>
<feature type="compositionally biased region" description="Basic and acidic residues" evidence="15">
    <location>
        <begin position="1524"/>
        <end position="1539"/>
    </location>
</feature>
<dbReference type="GO" id="GO:0004714">
    <property type="term" value="F:transmembrane receptor protein tyrosine kinase activity"/>
    <property type="evidence" value="ECO:0007669"/>
    <property type="project" value="UniProtKB-EC"/>
</dbReference>
<dbReference type="PROSITE" id="PS50011">
    <property type="entry name" value="PROTEIN_KINASE_DOM"/>
    <property type="match status" value="1"/>
</dbReference>
<dbReference type="Pfam" id="PF00757">
    <property type="entry name" value="Furin-like"/>
    <property type="match status" value="1"/>
</dbReference>
<gene>
    <name evidence="19" type="ORF">P879_00312</name>
</gene>
<evidence type="ECO:0000256" key="12">
    <source>
        <dbReference type="ARBA" id="ARBA00023170"/>
    </source>
</evidence>
<dbReference type="InterPro" id="IPR000494">
    <property type="entry name" value="Rcpt_L-dom"/>
</dbReference>
<keyword evidence="4" id="KW-0808">Transferase</keyword>
<dbReference type="InterPro" id="IPR001245">
    <property type="entry name" value="Ser-Thr/Tyr_kinase_cat_dom"/>
</dbReference>
<keyword evidence="12" id="KW-0675">Receptor</keyword>
<feature type="signal peptide" evidence="17">
    <location>
        <begin position="1"/>
        <end position="22"/>
    </location>
</feature>
<keyword evidence="17" id="KW-0732">Signal</keyword>
<name>A0A8T0DUI4_9TREM</name>
<accession>A0A8T0DUI4</accession>
<feature type="region of interest" description="Disordered" evidence="15">
    <location>
        <begin position="1406"/>
        <end position="1435"/>
    </location>
</feature>
<keyword evidence="5 16" id="KW-0812">Transmembrane</keyword>
<feature type="compositionally biased region" description="Polar residues" evidence="15">
    <location>
        <begin position="1406"/>
        <end position="1418"/>
    </location>
</feature>
<feature type="compositionally biased region" description="Basic and acidic residues" evidence="15">
    <location>
        <begin position="1419"/>
        <end position="1433"/>
    </location>
</feature>
<keyword evidence="10 16" id="KW-0472">Membrane</keyword>
<dbReference type="GO" id="GO:0043066">
    <property type="term" value="P:negative regulation of apoptotic process"/>
    <property type="evidence" value="ECO:0007669"/>
    <property type="project" value="TreeGrafter"/>
</dbReference>
<keyword evidence="7" id="KW-0418">Kinase</keyword>
<feature type="compositionally biased region" description="Basic and acidic residues" evidence="15">
    <location>
        <begin position="1650"/>
        <end position="1660"/>
    </location>
</feature>
<dbReference type="GO" id="GO:0022008">
    <property type="term" value="P:neurogenesis"/>
    <property type="evidence" value="ECO:0007669"/>
    <property type="project" value="TreeGrafter"/>
</dbReference>
<dbReference type="Gene3D" id="3.30.200.20">
    <property type="entry name" value="Phosphorylase Kinase, domain 1"/>
    <property type="match status" value="2"/>
</dbReference>
<evidence type="ECO:0000256" key="16">
    <source>
        <dbReference type="SAM" id="Phobius"/>
    </source>
</evidence>
<protein>
    <recommendedName>
        <fullName evidence="2">receptor protein-tyrosine kinase</fullName>
        <ecNumber evidence="2">2.7.10.1</ecNumber>
    </recommendedName>
</protein>
<dbReference type="EMBL" id="JTDF01001260">
    <property type="protein sequence ID" value="KAF8570281.1"/>
    <property type="molecule type" value="Genomic_DNA"/>
</dbReference>
<dbReference type="PANTHER" id="PTHR24416">
    <property type="entry name" value="TYROSINE-PROTEIN KINASE RECEPTOR"/>
    <property type="match status" value="1"/>
</dbReference>
<evidence type="ECO:0000256" key="1">
    <source>
        <dbReference type="ARBA" id="ARBA00004479"/>
    </source>
</evidence>
<evidence type="ECO:0000256" key="7">
    <source>
        <dbReference type="ARBA" id="ARBA00022777"/>
    </source>
</evidence>